<organism evidence="1 2">
    <name type="scientific">Thermoproteus sp. AZ2</name>
    <dbReference type="NCBI Taxonomy" id="1609232"/>
    <lineage>
        <taxon>Archaea</taxon>
        <taxon>Thermoproteota</taxon>
        <taxon>Thermoprotei</taxon>
        <taxon>Thermoproteales</taxon>
        <taxon>Thermoproteaceae</taxon>
        <taxon>Thermoproteus</taxon>
    </lineage>
</organism>
<protein>
    <submittedName>
        <fullName evidence="1">ASCH domain-containing protein</fullName>
    </submittedName>
</protein>
<evidence type="ECO:0000313" key="1">
    <source>
        <dbReference type="EMBL" id="MFB6490962.1"/>
    </source>
</evidence>
<reference evidence="1" key="1">
    <citation type="submission" date="2024-07" db="EMBL/GenBank/DDBJ databases">
        <title>Metagenome and Metagenome-Assembled Genomes of Archaea from a hot spring from the geothermal field of Los Azufres, Mexico.</title>
        <authorList>
            <person name="Marin-Paredes R."/>
            <person name="Martinez-Romero E."/>
            <person name="Servin-Garciduenas L.E."/>
        </authorList>
    </citation>
    <scope>NUCLEOTIDE SEQUENCE</scope>
</reference>
<accession>A0ACC6V1L9</accession>
<dbReference type="EMBL" id="JZWT02000017">
    <property type="protein sequence ID" value="MFB6490962.1"/>
    <property type="molecule type" value="Genomic_DNA"/>
</dbReference>
<name>A0ACC6V1L9_9CREN</name>
<comment type="caution">
    <text evidence="1">The sequence shown here is derived from an EMBL/GenBank/DDBJ whole genome shotgun (WGS) entry which is preliminary data.</text>
</comment>
<sequence>MLSRRYLGDLLSGRKRATIRLGRLRPGREAIIHSGGRIVAVAEVVEVRHERFSELGEEEARLDGWSSVEELKRALKAHYPYISDDDYVTVIIFGAVRRVDMPEGGGYGGMRPAALARLALRSLQLGEEERRILEAVAKYKSIRRAAIALYGTAEARRRIRRALRRAAGMLWGRRSSSQ</sequence>
<gene>
    <name evidence="1" type="ORF">TU35_006940</name>
</gene>
<dbReference type="Proteomes" id="UP000033636">
    <property type="component" value="Unassembled WGS sequence"/>
</dbReference>
<proteinExistence type="predicted"/>
<evidence type="ECO:0000313" key="2">
    <source>
        <dbReference type="Proteomes" id="UP000033636"/>
    </source>
</evidence>